<evidence type="ECO:0000256" key="3">
    <source>
        <dbReference type="ARBA" id="ARBA00023157"/>
    </source>
</evidence>
<protein>
    <submittedName>
        <fullName evidence="7">Basic blue protein</fullName>
    </submittedName>
</protein>
<organism evidence="7">
    <name type="scientific">Anthurium amnicola</name>
    <dbReference type="NCBI Taxonomy" id="1678845"/>
    <lineage>
        <taxon>Eukaryota</taxon>
        <taxon>Viridiplantae</taxon>
        <taxon>Streptophyta</taxon>
        <taxon>Embryophyta</taxon>
        <taxon>Tracheophyta</taxon>
        <taxon>Spermatophyta</taxon>
        <taxon>Magnoliopsida</taxon>
        <taxon>Liliopsida</taxon>
        <taxon>Araceae</taxon>
        <taxon>Pothoideae</taxon>
        <taxon>Potheae</taxon>
        <taxon>Anthurium</taxon>
    </lineage>
</organism>
<dbReference type="GO" id="GO:0046872">
    <property type="term" value="F:metal ion binding"/>
    <property type="evidence" value="ECO:0007669"/>
    <property type="project" value="UniProtKB-KW"/>
</dbReference>
<dbReference type="FunFam" id="2.60.40.420:FF:000034">
    <property type="entry name" value="Cupredoxin superfamily protein"/>
    <property type="match status" value="1"/>
</dbReference>
<accession>A0A1D1Y341</accession>
<keyword evidence="5" id="KW-0732">Signal</keyword>
<dbReference type="GO" id="GO:0009055">
    <property type="term" value="F:electron transfer activity"/>
    <property type="evidence" value="ECO:0007669"/>
    <property type="project" value="InterPro"/>
</dbReference>
<evidence type="ECO:0000256" key="2">
    <source>
        <dbReference type="ARBA" id="ARBA00023008"/>
    </source>
</evidence>
<name>A0A1D1Y341_9ARAE</name>
<dbReference type="PROSITE" id="PS51485">
    <property type="entry name" value="PHYTOCYANIN"/>
    <property type="match status" value="1"/>
</dbReference>
<dbReference type="InterPro" id="IPR003245">
    <property type="entry name" value="Phytocyanin_dom"/>
</dbReference>
<evidence type="ECO:0000259" key="6">
    <source>
        <dbReference type="PROSITE" id="PS51485"/>
    </source>
</evidence>
<dbReference type="PANTHER" id="PTHR33021:SF520">
    <property type="entry name" value="OS11G0428800 PROTEIN"/>
    <property type="match status" value="1"/>
</dbReference>
<feature type="domain" description="Phytocyanin" evidence="6">
    <location>
        <begin position="28"/>
        <end position="130"/>
    </location>
</feature>
<dbReference type="PANTHER" id="PTHR33021">
    <property type="entry name" value="BLUE COPPER PROTEIN"/>
    <property type="match status" value="1"/>
</dbReference>
<keyword evidence="3" id="KW-1015">Disulfide bond</keyword>
<keyword evidence="1" id="KW-0479">Metal-binding</keyword>
<evidence type="ECO:0000256" key="1">
    <source>
        <dbReference type="ARBA" id="ARBA00022723"/>
    </source>
</evidence>
<dbReference type="Gene3D" id="2.60.40.420">
    <property type="entry name" value="Cupredoxins - blue copper proteins"/>
    <property type="match status" value="1"/>
</dbReference>
<evidence type="ECO:0000256" key="4">
    <source>
        <dbReference type="ARBA" id="ARBA00023180"/>
    </source>
</evidence>
<evidence type="ECO:0000313" key="7">
    <source>
        <dbReference type="EMBL" id="JAT49060.1"/>
    </source>
</evidence>
<evidence type="ECO:0000256" key="5">
    <source>
        <dbReference type="SAM" id="SignalP"/>
    </source>
</evidence>
<gene>
    <name evidence="7" type="primary">BABL_0</name>
    <name evidence="7" type="ORF">g.37700</name>
</gene>
<dbReference type="GO" id="GO:0005886">
    <property type="term" value="C:plasma membrane"/>
    <property type="evidence" value="ECO:0007669"/>
    <property type="project" value="TreeGrafter"/>
</dbReference>
<sequence>MGRGECGVGAVFLAFLLVTGSPGSAAPTTHVVGDSLGWGLSMSYSDWTNDKTFFAGDTLVFNYPTGMHDVVPVSMEGYRSCRPVGAGGRRSRVVGTTGSDKFALRKGDNYFICSIPGHCSAGMKIHVNAN</sequence>
<feature type="chain" id="PRO_5008899898" evidence="5">
    <location>
        <begin position="26"/>
        <end position="130"/>
    </location>
</feature>
<reference evidence="7" key="1">
    <citation type="submission" date="2015-07" db="EMBL/GenBank/DDBJ databases">
        <title>Transcriptome Assembly of Anthurium amnicola.</title>
        <authorList>
            <person name="Suzuki J."/>
        </authorList>
    </citation>
    <scope>NUCLEOTIDE SEQUENCE</scope>
</reference>
<dbReference type="InterPro" id="IPR039391">
    <property type="entry name" value="Phytocyanin-like"/>
</dbReference>
<dbReference type="PROSITE" id="PS00196">
    <property type="entry name" value="COPPER_BLUE"/>
    <property type="match status" value="1"/>
</dbReference>
<dbReference type="CDD" id="cd04216">
    <property type="entry name" value="Phytocyanin"/>
    <property type="match status" value="1"/>
</dbReference>
<dbReference type="Pfam" id="PF02298">
    <property type="entry name" value="Cu_bind_like"/>
    <property type="match status" value="1"/>
</dbReference>
<keyword evidence="2" id="KW-0186">Copper</keyword>
<keyword evidence="4" id="KW-0325">Glycoprotein</keyword>
<feature type="signal peptide" evidence="5">
    <location>
        <begin position="1"/>
        <end position="25"/>
    </location>
</feature>
<dbReference type="SUPFAM" id="SSF49503">
    <property type="entry name" value="Cupredoxins"/>
    <property type="match status" value="1"/>
</dbReference>
<dbReference type="InterPro" id="IPR028871">
    <property type="entry name" value="BlueCu_1_BS"/>
</dbReference>
<proteinExistence type="predicted"/>
<dbReference type="InterPro" id="IPR008972">
    <property type="entry name" value="Cupredoxin"/>
</dbReference>
<dbReference type="AlphaFoldDB" id="A0A1D1Y341"/>
<dbReference type="EMBL" id="GDJX01018876">
    <property type="protein sequence ID" value="JAT49060.1"/>
    <property type="molecule type" value="Transcribed_RNA"/>
</dbReference>